<proteinExistence type="predicted"/>
<dbReference type="eggNOG" id="COG3206">
    <property type="taxonomic scope" value="Bacteria"/>
</dbReference>
<dbReference type="RefSeq" id="WP_011905727.1">
    <property type="nucleotide sequence ID" value="NC_009380.1"/>
</dbReference>
<accession>A4X5Z6</accession>
<protein>
    <submittedName>
        <fullName evidence="3">Lipopolysaccharide biosynthesis protein</fullName>
    </submittedName>
</protein>
<dbReference type="eggNOG" id="COG0489">
    <property type="taxonomic scope" value="Bacteria"/>
</dbReference>
<dbReference type="KEGG" id="stp:Strop_1834"/>
<feature type="region of interest" description="Disordered" evidence="1">
    <location>
        <begin position="1"/>
        <end position="20"/>
    </location>
</feature>
<keyword evidence="2" id="KW-0472">Membrane</keyword>
<keyword evidence="4" id="KW-1185">Reference proteome</keyword>
<feature type="transmembrane region" description="Helical" evidence="2">
    <location>
        <begin position="251"/>
        <end position="272"/>
    </location>
</feature>
<feature type="transmembrane region" description="Helical" evidence="2">
    <location>
        <begin position="39"/>
        <end position="62"/>
    </location>
</feature>
<evidence type="ECO:0000256" key="1">
    <source>
        <dbReference type="SAM" id="MobiDB-lite"/>
    </source>
</evidence>
<organism evidence="3 4">
    <name type="scientific">Salinispora tropica (strain ATCC BAA-916 / DSM 44818 / JCM 13857 / NBRC 105044 / CNB-440)</name>
    <dbReference type="NCBI Taxonomy" id="369723"/>
    <lineage>
        <taxon>Bacteria</taxon>
        <taxon>Bacillati</taxon>
        <taxon>Actinomycetota</taxon>
        <taxon>Actinomycetes</taxon>
        <taxon>Micromonosporales</taxon>
        <taxon>Micromonosporaceae</taxon>
        <taxon>Salinispora</taxon>
    </lineage>
</organism>
<feature type="region of interest" description="Disordered" evidence="1">
    <location>
        <begin position="386"/>
        <end position="450"/>
    </location>
</feature>
<evidence type="ECO:0000313" key="3">
    <source>
        <dbReference type="EMBL" id="ABP54296.1"/>
    </source>
</evidence>
<dbReference type="PANTHER" id="PTHR32309:SF31">
    <property type="entry name" value="CAPSULAR EXOPOLYSACCHARIDE FAMILY"/>
    <property type="match status" value="1"/>
</dbReference>
<keyword evidence="2" id="KW-1133">Transmembrane helix</keyword>
<dbReference type="EMBL" id="CP000667">
    <property type="protein sequence ID" value="ABP54296.1"/>
    <property type="molecule type" value="Genomic_DNA"/>
</dbReference>
<reference evidence="4" key="1">
    <citation type="journal article" date="2007" name="Proc. Natl. Acad. Sci. U.S.A.">
        <title>Genome sequencing reveals complex secondary metabolome in the marine actinomycete Salinispora tropica.</title>
        <authorList>
            <person name="Udwary D.W."/>
            <person name="Zeigler L."/>
            <person name="Asolkar R.N."/>
            <person name="Singan V."/>
            <person name="Lapidus A."/>
            <person name="Fenical W."/>
            <person name="Jensen P.R."/>
            <person name="Moore B.S."/>
        </authorList>
    </citation>
    <scope>NUCLEOTIDE SEQUENCE [LARGE SCALE GENOMIC DNA]</scope>
    <source>
        <strain evidence="4">ATCC BAA-916 / DSM 44818 / CNB-440</strain>
    </source>
</reference>
<name>A4X5Z6_SALTO</name>
<dbReference type="HOGENOM" id="CLU_495796_0_0_11"/>
<dbReference type="STRING" id="369723.Strop_1834"/>
<dbReference type="Proteomes" id="UP000000235">
    <property type="component" value="Chromosome"/>
</dbReference>
<keyword evidence="2" id="KW-0812">Transmembrane</keyword>
<dbReference type="PATRIC" id="fig|369723.5.peg.1882"/>
<dbReference type="AlphaFoldDB" id="A4X5Z6"/>
<dbReference type="InterPro" id="IPR050445">
    <property type="entry name" value="Bact_polysacc_biosynth/exp"/>
</dbReference>
<evidence type="ECO:0000313" key="4">
    <source>
        <dbReference type="Proteomes" id="UP000000235"/>
    </source>
</evidence>
<gene>
    <name evidence="3" type="ordered locus">Strop_1834</name>
</gene>
<evidence type="ECO:0000256" key="2">
    <source>
        <dbReference type="SAM" id="Phobius"/>
    </source>
</evidence>
<dbReference type="PANTHER" id="PTHR32309">
    <property type="entry name" value="TYROSINE-PROTEIN KINASE"/>
    <property type="match status" value="1"/>
</dbReference>
<sequence length="558" mass="58591">MNSAAGGGWTTNVASGEGTPGRTVTLTDLLRVPLHRIRLVACAAALGLLAALGYVLLVPGAVTADAVVAVRPVVTDAFTPSGASADRAVNMNVERGIATGTEVVRRLVDATGRDQRDVQDALELEVPTGGQILRFRYTANSPQDAVAGVNLAAAAYLDVRRTMYEQQREDILRSYDESISRAQAQQAVLQRRIASAREGEADAAVAELSGVNSQLVQLGSARTEIAAVDVNPGWVTREAETNLIPAGGSQLLRLLAGLLGGVLLGVVLAYGWESVDRRIRSVDDGRDATGLPLLGTARGPRARGSRHAVDADVRYVAMAIAGRIREPARIVLLTTRGDQTAMSAGLAVALAVTGREVYLADDIDRLGRLRSEVLAGVARLPTTANSARPVVPQPRQGRRTAPVDEVTEQIAVRRPSPRPTALPRQATVNSPPAAGHVTAANRPATDDPDGTIFLPRIAATASSSAKSEVGEPADTVVVGAGTIRFGTWRQRAASGLVLFNAPPAEADERGVAAARQGAAVVVVEQDRTRQSDLRRLAERLRAAGVAPLGFVLTHRGRG</sequence>